<evidence type="ECO:0000313" key="4">
    <source>
        <dbReference type="Proteomes" id="UP001156881"/>
    </source>
</evidence>
<dbReference type="RefSeq" id="WP_183503327.1">
    <property type="nucleotide sequence ID" value="NZ_BSPG01000004.1"/>
</dbReference>
<dbReference type="EMBL" id="JACIDN010000002">
    <property type="protein sequence ID" value="MBB3901980.1"/>
    <property type="molecule type" value="Genomic_DNA"/>
</dbReference>
<dbReference type="EMBL" id="BSPG01000004">
    <property type="protein sequence ID" value="GLS43362.1"/>
    <property type="molecule type" value="Genomic_DNA"/>
</dbReference>
<dbReference type="AlphaFoldDB" id="A0A7W6AIF5"/>
<dbReference type="Proteomes" id="UP001156881">
    <property type="component" value="Unassembled WGS sequence"/>
</dbReference>
<proteinExistence type="predicted"/>
<gene>
    <name evidence="1" type="ORF">GCM10007884_13470</name>
    <name evidence="2" type="ORF">GGR33_001466</name>
</gene>
<reference evidence="2 3" key="3">
    <citation type="submission" date="2020-08" db="EMBL/GenBank/DDBJ databases">
        <title>Genomic Encyclopedia of Type Strains, Phase IV (KMG-IV): sequencing the most valuable type-strain genomes for metagenomic binning, comparative biology and taxonomic classification.</title>
        <authorList>
            <person name="Goeker M."/>
        </authorList>
    </citation>
    <scope>NUCLEOTIDE SEQUENCE [LARGE SCALE GENOMIC DNA]</scope>
    <source>
        <strain evidence="2 3">DSM 24105</strain>
    </source>
</reference>
<reference evidence="1" key="1">
    <citation type="journal article" date="2014" name="Int. J. Syst. Evol. Microbiol.">
        <title>Complete genome of a new Firmicutes species belonging to the dominant human colonic microbiota ('Ruminococcus bicirculans') reveals two chromosomes and a selective capacity to utilize plant glucans.</title>
        <authorList>
            <consortium name="NISC Comparative Sequencing Program"/>
            <person name="Wegmann U."/>
            <person name="Louis P."/>
            <person name="Goesmann A."/>
            <person name="Henrissat B."/>
            <person name="Duncan S.H."/>
            <person name="Flint H.J."/>
        </authorList>
    </citation>
    <scope>NUCLEOTIDE SEQUENCE</scope>
    <source>
        <strain evidence="1">NBRC 107710</strain>
    </source>
</reference>
<evidence type="ECO:0000313" key="2">
    <source>
        <dbReference type="EMBL" id="MBB3901980.1"/>
    </source>
</evidence>
<keyword evidence="4" id="KW-1185">Reference proteome</keyword>
<sequence length="73" mass="8125">MTPSQSRLATDAYKAAWDIASKTYDSFANTPDYIVKNHIMIEIVCRMRQGVKSRRELINCGVRVASTASGQTT</sequence>
<protein>
    <submittedName>
        <fullName evidence="2">Uncharacterized protein</fullName>
    </submittedName>
</protein>
<reference evidence="4" key="2">
    <citation type="journal article" date="2019" name="Int. J. Syst. Evol. Microbiol.">
        <title>The Global Catalogue of Microorganisms (GCM) 10K type strain sequencing project: providing services to taxonomists for standard genome sequencing and annotation.</title>
        <authorList>
            <consortium name="The Broad Institute Genomics Platform"/>
            <consortium name="The Broad Institute Genome Sequencing Center for Infectious Disease"/>
            <person name="Wu L."/>
            <person name="Ma J."/>
        </authorList>
    </citation>
    <scope>NUCLEOTIDE SEQUENCE [LARGE SCALE GENOMIC DNA]</scope>
    <source>
        <strain evidence="4">NBRC 107710</strain>
    </source>
</reference>
<organism evidence="2 3">
    <name type="scientific">Methylobacterium brachythecii</name>
    <dbReference type="NCBI Taxonomy" id="1176177"/>
    <lineage>
        <taxon>Bacteria</taxon>
        <taxon>Pseudomonadati</taxon>
        <taxon>Pseudomonadota</taxon>
        <taxon>Alphaproteobacteria</taxon>
        <taxon>Hyphomicrobiales</taxon>
        <taxon>Methylobacteriaceae</taxon>
        <taxon>Methylobacterium</taxon>
    </lineage>
</organism>
<evidence type="ECO:0000313" key="3">
    <source>
        <dbReference type="Proteomes" id="UP000517759"/>
    </source>
</evidence>
<name>A0A7W6AIF5_9HYPH</name>
<evidence type="ECO:0000313" key="1">
    <source>
        <dbReference type="EMBL" id="GLS43362.1"/>
    </source>
</evidence>
<comment type="caution">
    <text evidence="2">The sequence shown here is derived from an EMBL/GenBank/DDBJ whole genome shotgun (WGS) entry which is preliminary data.</text>
</comment>
<dbReference type="Proteomes" id="UP000517759">
    <property type="component" value="Unassembled WGS sequence"/>
</dbReference>
<reference evidence="1" key="4">
    <citation type="submission" date="2023-01" db="EMBL/GenBank/DDBJ databases">
        <title>Draft genome sequence of Methylobacterium brachythecii strain NBRC 107710.</title>
        <authorList>
            <person name="Sun Q."/>
            <person name="Mori K."/>
        </authorList>
    </citation>
    <scope>NUCLEOTIDE SEQUENCE</scope>
    <source>
        <strain evidence="1">NBRC 107710</strain>
    </source>
</reference>
<accession>A0A7W6AIF5</accession>